<evidence type="ECO:0000256" key="4">
    <source>
        <dbReference type="ARBA" id="ARBA00023026"/>
    </source>
</evidence>
<evidence type="ECO:0000313" key="7">
    <source>
        <dbReference type="Proteomes" id="UP000254156"/>
    </source>
</evidence>
<organism evidence="6 7">
    <name type="scientific">Porphyromonas macacae</name>
    <dbReference type="NCBI Taxonomy" id="28115"/>
    <lineage>
        <taxon>Bacteria</taxon>
        <taxon>Pseudomonadati</taxon>
        <taxon>Bacteroidota</taxon>
        <taxon>Bacteroidia</taxon>
        <taxon>Bacteroidales</taxon>
        <taxon>Porphyromonadaceae</taxon>
        <taxon>Porphyromonas</taxon>
    </lineage>
</organism>
<accession>A0A379E917</accession>
<keyword evidence="3" id="KW-0378">Hydrolase</keyword>
<reference evidence="6 7" key="1">
    <citation type="submission" date="2018-06" db="EMBL/GenBank/DDBJ databases">
        <authorList>
            <consortium name="Pathogen Informatics"/>
            <person name="Doyle S."/>
        </authorList>
    </citation>
    <scope>NUCLEOTIDE SEQUENCE [LARGE SCALE GENOMIC DNA]</scope>
    <source>
        <strain evidence="6 7">NCTC11632</strain>
    </source>
</reference>
<evidence type="ECO:0000256" key="5">
    <source>
        <dbReference type="SAM" id="Phobius"/>
    </source>
</evidence>
<dbReference type="AlphaFoldDB" id="A0A379E917"/>
<dbReference type="RefSeq" id="WP_036870702.1">
    <property type="nucleotide sequence ID" value="NZ_JBGYTE010000020.1"/>
</dbReference>
<dbReference type="PROSITE" id="PS51257">
    <property type="entry name" value="PROKAR_LIPOPROTEIN"/>
    <property type="match status" value="1"/>
</dbReference>
<keyword evidence="2" id="KW-0645">Protease</keyword>
<protein>
    <submittedName>
        <fullName evidence="6">Bacteroidetes-Associated Carbohydrate-binding Often N-terminal</fullName>
    </submittedName>
</protein>
<dbReference type="OrthoDB" id="1057389at2"/>
<keyword evidence="5" id="KW-0472">Membrane</keyword>
<keyword evidence="5" id="KW-1133">Transmembrane helix</keyword>
<dbReference type="EMBL" id="UGTF01000002">
    <property type="protein sequence ID" value="SUB88804.1"/>
    <property type="molecule type" value="Genomic_DNA"/>
</dbReference>
<dbReference type="GO" id="GO:0008234">
    <property type="term" value="F:cysteine-type peptidase activity"/>
    <property type="evidence" value="ECO:0007669"/>
    <property type="project" value="UniProtKB-KW"/>
</dbReference>
<keyword evidence="4" id="KW-0843">Virulence</keyword>
<dbReference type="InterPro" id="IPR024361">
    <property type="entry name" value="BACON"/>
</dbReference>
<dbReference type="InterPro" id="IPR013783">
    <property type="entry name" value="Ig-like_fold"/>
</dbReference>
<gene>
    <name evidence="6" type="ORF">NCTC11632_00881</name>
</gene>
<evidence type="ECO:0000256" key="2">
    <source>
        <dbReference type="ARBA" id="ARBA00022670"/>
    </source>
</evidence>
<proteinExistence type="inferred from homology"/>
<name>A0A379E917_9PORP</name>
<comment type="similarity">
    <text evidence="1">Belongs to the peptidase C25 family.</text>
</comment>
<keyword evidence="3" id="KW-0788">Thiol protease</keyword>
<keyword evidence="5" id="KW-0812">Transmembrane</keyword>
<evidence type="ECO:0000256" key="1">
    <source>
        <dbReference type="ARBA" id="ARBA00006067"/>
    </source>
</evidence>
<dbReference type="Gene3D" id="2.60.40.10">
    <property type="entry name" value="Immunoglobulins"/>
    <property type="match status" value="2"/>
</dbReference>
<dbReference type="CDD" id="cd14948">
    <property type="entry name" value="BACON"/>
    <property type="match status" value="2"/>
</dbReference>
<sequence length="554" mass="63861">MKILSKISYLFIFITMLFVTGCTSTVNELEHNNSTFLNLSEEVVYFSKEEGNKIVEISTNEKMWVATSPEEGKWIKIFQTEDALIISSTKNETGRERSGFIMINAGNQSAIITVKQQSAEAFFELSDTSFIASSQGGTYQMSVNSNQSEWNLEGAELFPWIKAKKIDNSRVQIDVMPNTTYDKRIAKIYIRGEATVQEILITQLADAQFLLPYMLENGKSRGELFKFEEARGSRFLGIQPLSGGKTVYSFMANDQYSSTISYTFDNGDQLYSAASIKSDNAIYGLNPEFEKMLSTVGFVKNTSKKDEFIDGVWYKDYIYTDINFTLNATIKTSESKNWTFISFIATDGQGKNYPTFKVFPFRNKDYFNKADYFEVKKWEETDGNSIGVVKLYGNTNPNVVYFAEFAPITKEEGTRVATIYFFEEEKEAFMGKLWQRTDFYKNIEIAMWKNSKGRYELTNEMKDLLGREGFLYQGYNGQYDMTSYLKPDESLVLFLKVYSNYENYNDRKPVLGLIFYKPDLTGSSKMQSPFEQEEHFKSIMSKIDRSNKMWLKKK</sequence>
<dbReference type="GO" id="GO:0006508">
    <property type="term" value="P:proteolysis"/>
    <property type="evidence" value="ECO:0007669"/>
    <property type="project" value="UniProtKB-KW"/>
</dbReference>
<dbReference type="Proteomes" id="UP000254156">
    <property type="component" value="Unassembled WGS sequence"/>
</dbReference>
<evidence type="ECO:0000256" key="3">
    <source>
        <dbReference type="ARBA" id="ARBA00022807"/>
    </source>
</evidence>
<feature type="transmembrane region" description="Helical" evidence="5">
    <location>
        <begin position="7"/>
        <end position="26"/>
    </location>
</feature>
<evidence type="ECO:0000313" key="6">
    <source>
        <dbReference type="EMBL" id="SUB88804.1"/>
    </source>
</evidence>